<name>A0A9J5Y6Q4_SOLCO</name>
<evidence type="ECO:0000313" key="2">
    <source>
        <dbReference type="Proteomes" id="UP000824120"/>
    </source>
</evidence>
<organism evidence="1 2">
    <name type="scientific">Solanum commersonii</name>
    <name type="common">Commerson's wild potato</name>
    <name type="synonym">Commerson's nightshade</name>
    <dbReference type="NCBI Taxonomy" id="4109"/>
    <lineage>
        <taxon>Eukaryota</taxon>
        <taxon>Viridiplantae</taxon>
        <taxon>Streptophyta</taxon>
        <taxon>Embryophyta</taxon>
        <taxon>Tracheophyta</taxon>
        <taxon>Spermatophyta</taxon>
        <taxon>Magnoliopsida</taxon>
        <taxon>eudicotyledons</taxon>
        <taxon>Gunneridae</taxon>
        <taxon>Pentapetalae</taxon>
        <taxon>asterids</taxon>
        <taxon>lamiids</taxon>
        <taxon>Solanales</taxon>
        <taxon>Solanaceae</taxon>
        <taxon>Solanoideae</taxon>
        <taxon>Solaneae</taxon>
        <taxon>Solanum</taxon>
    </lineage>
</organism>
<sequence>MEYNQNDIVHLAVSYLEDTAVCLSVANLADAMKQSIGRVIHYIVPMLSKSDKMKSYQWWPVEDVVFPCRKEWTKLHAWYLSCPKMTSLAEFQRLCLTTSLGHD</sequence>
<keyword evidence="2" id="KW-1185">Reference proteome</keyword>
<reference evidence="1 2" key="1">
    <citation type="submission" date="2020-09" db="EMBL/GenBank/DDBJ databases">
        <title>De no assembly of potato wild relative species, Solanum commersonii.</title>
        <authorList>
            <person name="Cho K."/>
        </authorList>
    </citation>
    <scope>NUCLEOTIDE SEQUENCE [LARGE SCALE GENOMIC DNA]</scope>
    <source>
        <strain evidence="1">LZ3.2</strain>
        <tissue evidence="1">Leaf</tissue>
    </source>
</reference>
<gene>
    <name evidence="1" type="ORF">H5410_036962</name>
</gene>
<protein>
    <submittedName>
        <fullName evidence="1">Uncharacterized protein</fullName>
    </submittedName>
</protein>
<dbReference type="AlphaFoldDB" id="A0A9J5Y6Q4"/>
<accession>A0A9J5Y6Q4</accession>
<dbReference type="Proteomes" id="UP000824120">
    <property type="component" value="Chromosome 7"/>
</dbReference>
<evidence type="ECO:0000313" key="1">
    <source>
        <dbReference type="EMBL" id="KAG5595730.1"/>
    </source>
</evidence>
<proteinExistence type="predicted"/>
<dbReference type="EMBL" id="JACXVP010000007">
    <property type="protein sequence ID" value="KAG5595730.1"/>
    <property type="molecule type" value="Genomic_DNA"/>
</dbReference>
<comment type="caution">
    <text evidence="1">The sequence shown here is derived from an EMBL/GenBank/DDBJ whole genome shotgun (WGS) entry which is preliminary data.</text>
</comment>